<evidence type="ECO:0000313" key="1">
    <source>
        <dbReference type="EMBL" id="KAK9884737.1"/>
    </source>
</evidence>
<comment type="caution">
    <text evidence="1">The sequence shown here is derived from an EMBL/GenBank/DDBJ whole genome shotgun (WGS) entry which is preliminary data.</text>
</comment>
<protein>
    <submittedName>
        <fullName evidence="1">Uncharacterized protein</fullName>
    </submittedName>
</protein>
<dbReference type="InterPro" id="IPR004245">
    <property type="entry name" value="DUF229"/>
</dbReference>
<dbReference type="GO" id="GO:0005615">
    <property type="term" value="C:extracellular space"/>
    <property type="evidence" value="ECO:0007669"/>
    <property type="project" value="TreeGrafter"/>
</dbReference>
<proteinExistence type="predicted"/>
<sequence length="292" mass="34508">MRVLRINSWKANHFTKLIWIILISSSIFLLTRTQLEFKAPNISMKFDNLKNNITHYFINTPGCKIPKWPIFSKGFEKYFQYEFTGPSCNNGRPPLVQSNITSLFLIEDHFANYNIADHSLVRCCYEELKRKIPRNGEDERYKFGDSCIAFEKTADILMEFVHVKCNYANEQIYEDFFAFIPQKHNETFTYDTQNKYNVLIMGLDSISRLNFHRQMPKTVKFLKDSDFVEFLGYNKLADNTHPNLITVLTGYDEATIRRTCRTSSDYFDNCNFIWDNFKAENYITSFGRMQLD</sequence>
<dbReference type="Proteomes" id="UP001431783">
    <property type="component" value="Unassembled WGS sequence"/>
</dbReference>
<evidence type="ECO:0000313" key="2">
    <source>
        <dbReference type="Proteomes" id="UP001431783"/>
    </source>
</evidence>
<dbReference type="Pfam" id="PF02995">
    <property type="entry name" value="DUF229"/>
    <property type="match status" value="1"/>
</dbReference>
<name>A0AAW1UW83_9CUCU</name>
<reference evidence="1 2" key="1">
    <citation type="submission" date="2023-03" db="EMBL/GenBank/DDBJ databases">
        <title>Genome insight into feeding habits of ladybird beetles.</title>
        <authorList>
            <person name="Li H.-S."/>
            <person name="Huang Y.-H."/>
            <person name="Pang H."/>
        </authorList>
    </citation>
    <scope>NUCLEOTIDE SEQUENCE [LARGE SCALE GENOMIC DNA]</scope>
    <source>
        <strain evidence="1">SYSU_2023b</strain>
        <tissue evidence="1">Whole body</tissue>
    </source>
</reference>
<accession>A0AAW1UW83</accession>
<keyword evidence="2" id="KW-1185">Reference proteome</keyword>
<dbReference type="AlphaFoldDB" id="A0AAW1UW83"/>
<organism evidence="1 2">
    <name type="scientific">Henosepilachna vigintioctopunctata</name>
    <dbReference type="NCBI Taxonomy" id="420089"/>
    <lineage>
        <taxon>Eukaryota</taxon>
        <taxon>Metazoa</taxon>
        <taxon>Ecdysozoa</taxon>
        <taxon>Arthropoda</taxon>
        <taxon>Hexapoda</taxon>
        <taxon>Insecta</taxon>
        <taxon>Pterygota</taxon>
        <taxon>Neoptera</taxon>
        <taxon>Endopterygota</taxon>
        <taxon>Coleoptera</taxon>
        <taxon>Polyphaga</taxon>
        <taxon>Cucujiformia</taxon>
        <taxon>Coccinelloidea</taxon>
        <taxon>Coccinellidae</taxon>
        <taxon>Epilachninae</taxon>
        <taxon>Epilachnini</taxon>
        <taxon>Henosepilachna</taxon>
    </lineage>
</organism>
<dbReference type="EMBL" id="JARQZJ010000093">
    <property type="protein sequence ID" value="KAK9884737.1"/>
    <property type="molecule type" value="Genomic_DNA"/>
</dbReference>
<gene>
    <name evidence="1" type="ORF">WA026_007582</name>
</gene>
<dbReference type="PANTHER" id="PTHR10974">
    <property type="entry name" value="FI08016P-RELATED"/>
    <property type="match status" value="1"/>
</dbReference>
<dbReference type="PANTHER" id="PTHR10974:SF1">
    <property type="entry name" value="FI08016P-RELATED"/>
    <property type="match status" value="1"/>
</dbReference>